<sequence>MKEKKQLAQSANAIFSEVFPEEEKSFQSKGIRVFHSDHFLSGSVSTHSLERRAFLILFVDKGGLLSRPPLFPNFII</sequence>
<evidence type="ECO:0000313" key="2">
    <source>
        <dbReference type="Proteomes" id="UP000029409"/>
    </source>
</evidence>
<name>A0A089HN23_PAEDU</name>
<dbReference type="EMBL" id="CP009288">
    <property type="protein sequence ID" value="AIQ12477.1"/>
    <property type="molecule type" value="Genomic_DNA"/>
</dbReference>
<proteinExistence type="predicted"/>
<dbReference type="Proteomes" id="UP000029409">
    <property type="component" value="Chromosome"/>
</dbReference>
<dbReference type="KEGG" id="pdu:PDUR_11625"/>
<reference evidence="1 2" key="1">
    <citation type="submission" date="2014-08" db="EMBL/GenBank/DDBJ databases">
        <title>Comparative genomics of the Paenibacillus odorifer group.</title>
        <authorList>
            <person name="den Bakker H.C."/>
            <person name="Tsai Y.-C."/>
            <person name="Martin N."/>
            <person name="Korlach J."/>
            <person name="Wiedmann M."/>
        </authorList>
    </citation>
    <scope>NUCLEOTIDE SEQUENCE [LARGE SCALE GENOMIC DNA]</scope>
    <source>
        <strain evidence="1 2">DSM 1735</strain>
    </source>
</reference>
<protein>
    <submittedName>
        <fullName evidence="1">Uncharacterized protein</fullName>
    </submittedName>
</protein>
<dbReference type="AlphaFoldDB" id="A0A089HN23"/>
<gene>
    <name evidence="1" type="ORF">PDUR_11625</name>
</gene>
<accession>A0A089HN23</accession>
<evidence type="ECO:0000313" key="1">
    <source>
        <dbReference type="EMBL" id="AIQ12477.1"/>
    </source>
</evidence>
<keyword evidence="2" id="KW-1185">Reference proteome</keyword>
<organism evidence="1 2">
    <name type="scientific">Paenibacillus durus</name>
    <name type="common">Paenibacillus azotofixans</name>
    <dbReference type="NCBI Taxonomy" id="44251"/>
    <lineage>
        <taxon>Bacteria</taxon>
        <taxon>Bacillati</taxon>
        <taxon>Bacillota</taxon>
        <taxon>Bacilli</taxon>
        <taxon>Bacillales</taxon>
        <taxon>Paenibacillaceae</taxon>
        <taxon>Paenibacillus</taxon>
    </lineage>
</organism>